<dbReference type="Proteomes" id="UP000631114">
    <property type="component" value="Unassembled WGS sequence"/>
</dbReference>
<keyword evidence="2" id="KW-1185">Reference proteome</keyword>
<name>A0A835HTV6_9MAGN</name>
<evidence type="ECO:0000313" key="1">
    <source>
        <dbReference type="EMBL" id="KAF9605865.1"/>
    </source>
</evidence>
<sequence length="114" mass="12325">MARVSRFILGIIVRSIEQKVLFNRDSNSNIIQDESFSISLFIRTSCSCFVCGICNSNLDQVQKRSMLCFGALAMVLPGPITVTGLTTTVVDAAVASGIAVEKELEKMAQLPPVV</sequence>
<evidence type="ECO:0000313" key="2">
    <source>
        <dbReference type="Proteomes" id="UP000631114"/>
    </source>
</evidence>
<organism evidence="1 2">
    <name type="scientific">Coptis chinensis</name>
    <dbReference type="NCBI Taxonomy" id="261450"/>
    <lineage>
        <taxon>Eukaryota</taxon>
        <taxon>Viridiplantae</taxon>
        <taxon>Streptophyta</taxon>
        <taxon>Embryophyta</taxon>
        <taxon>Tracheophyta</taxon>
        <taxon>Spermatophyta</taxon>
        <taxon>Magnoliopsida</taxon>
        <taxon>Ranunculales</taxon>
        <taxon>Ranunculaceae</taxon>
        <taxon>Coptidoideae</taxon>
        <taxon>Coptis</taxon>
    </lineage>
</organism>
<proteinExistence type="predicted"/>
<accession>A0A835HTV6</accession>
<comment type="caution">
    <text evidence="1">The sequence shown here is derived from an EMBL/GenBank/DDBJ whole genome shotgun (WGS) entry which is preliminary data.</text>
</comment>
<gene>
    <name evidence="1" type="ORF">IFM89_019124</name>
</gene>
<reference evidence="1 2" key="1">
    <citation type="submission" date="2020-10" db="EMBL/GenBank/DDBJ databases">
        <title>The Coptis chinensis genome and diversification of protoberbering-type alkaloids.</title>
        <authorList>
            <person name="Wang B."/>
            <person name="Shu S."/>
            <person name="Song C."/>
            <person name="Liu Y."/>
        </authorList>
    </citation>
    <scope>NUCLEOTIDE SEQUENCE [LARGE SCALE GENOMIC DNA]</scope>
    <source>
        <strain evidence="1">HL-2020</strain>
        <tissue evidence="1">Leaf</tissue>
    </source>
</reference>
<dbReference type="AlphaFoldDB" id="A0A835HTV6"/>
<dbReference type="EMBL" id="JADFTS010000005">
    <property type="protein sequence ID" value="KAF9605865.1"/>
    <property type="molecule type" value="Genomic_DNA"/>
</dbReference>
<protein>
    <submittedName>
        <fullName evidence="1">Uncharacterized protein</fullName>
    </submittedName>
</protein>